<feature type="compositionally biased region" description="Polar residues" evidence="1">
    <location>
        <begin position="38"/>
        <end position="47"/>
    </location>
</feature>
<dbReference type="WBParaSite" id="jg4849">
    <property type="protein sequence ID" value="jg4849"/>
    <property type="gene ID" value="jg4849"/>
</dbReference>
<evidence type="ECO:0000313" key="4">
    <source>
        <dbReference type="Proteomes" id="UP000887574"/>
    </source>
</evidence>
<feature type="compositionally biased region" description="Polar residues" evidence="1">
    <location>
        <begin position="65"/>
        <end position="86"/>
    </location>
</feature>
<accession>A0A915ED22</accession>
<dbReference type="InterPro" id="IPR056419">
    <property type="entry name" value="GAE_BBS1"/>
</dbReference>
<dbReference type="PANTHER" id="PTHR20870">
    <property type="entry name" value="BARDET-BIEDL SYNDROME 1 PROTEIN"/>
    <property type="match status" value="1"/>
</dbReference>
<reference evidence="5" key="1">
    <citation type="submission" date="2022-11" db="UniProtKB">
        <authorList>
            <consortium name="WormBaseParasite"/>
        </authorList>
    </citation>
    <scope>IDENTIFICATION</scope>
</reference>
<evidence type="ECO:0000256" key="1">
    <source>
        <dbReference type="SAM" id="MobiDB-lite"/>
    </source>
</evidence>
<organism evidence="4 5">
    <name type="scientific">Ditylenchus dipsaci</name>
    <dbReference type="NCBI Taxonomy" id="166011"/>
    <lineage>
        <taxon>Eukaryota</taxon>
        <taxon>Metazoa</taxon>
        <taxon>Ecdysozoa</taxon>
        <taxon>Nematoda</taxon>
        <taxon>Chromadorea</taxon>
        <taxon>Rhabditida</taxon>
        <taxon>Tylenchina</taxon>
        <taxon>Tylenchomorpha</taxon>
        <taxon>Sphaerularioidea</taxon>
        <taxon>Anguinidae</taxon>
        <taxon>Anguininae</taxon>
        <taxon>Ditylenchus</taxon>
    </lineage>
</organism>
<dbReference type="GO" id="GO:0061512">
    <property type="term" value="P:protein localization to cilium"/>
    <property type="evidence" value="ECO:0007669"/>
    <property type="project" value="TreeGrafter"/>
</dbReference>
<feature type="region of interest" description="Disordered" evidence="1">
    <location>
        <begin position="1"/>
        <end position="90"/>
    </location>
</feature>
<dbReference type="Proteomes" id="UP000887574">
    <property type="component" value="Unplaced"/>
</dbReference>
<dbReference type="GO" id="GO:0005813">
    <property type="term" value="C:centrosome"/>
    <property type="evidence" value="ECO:0007669"/>
    <property type="project" value="TreeGrafter"/>
</dbReference>
<dbReference type="AlphaFoldDB" id="A0A915ED22"/>
<dbReference type="Pfam" id="PF23304">
    <property type="entry name" value="GAE_BBS1"/>
    <property type="match status" value="1"/>
</dbReference>
<feature type="compositionally biased region" description="Acidic residues" evidence="1">
    <location>
        <begin position="1"/>
        <end position="10"/>
    </location>
</feature>
<name>A0A915ED22_9BILA</name>
<dbReference type="InterPro" id="IPR028784">
    <property type="entry name" value="BBS1"/>
</dbReference>
<dbReference type="InterPro" id="IPR032728">
    <property type="entry name" value="BBS1_N"/>
</dbReference>
<proteinExistence type="predicted"/>
<dbReference type="GO" id="GO:1905515">
    <property type="term" value="P:non-motile cilium assembly"/>
    <property type="evidence" value="ECO:0007669"/>
    <property type="project" value="InterPro"/>
</dbReference>
<evidence type="ECO:0000259" key="2">
    <source>
        <dbReference type="Pfam" id="PF14779"/>
    </source>
</evidence>
<evidence type="ECO:0000259" key="3">
    <source>
        <dbReference type="Pfam" id="PF23304"/>
    </source>
</evidence>
<dbReference type="Pfam" id="PF14779">
    <property type="entry name" value="BBS1"/>
    <property type="match status" value="1"/>
</dbReference>
<keyword evidence="4" id="KW-1185">Reference proteome</keyword>
<protein>
    <submittedName>
        <fullName evidence="5">Bardet-Biedl syndrome 1 N-terminal domain-containing protein</fullName>
    </submittedName>
</protein>
<evidence type="ECO:0000313" key="5">
    <source>
        <dbReference type="WBParaSite" id="jg4849"/>
    </source>
</evidence>
<dbReference type="GO" id="GO:0005113">
    <property type="term" value="F:patched binding"/>
    <property type="evidence" value="ECO:0007669"/>
    <property type="project" value="TreeGrafter"/>
</dbReference>
<dbReference type="PANTHER" id="PTHR20870:SF0">
    <property type="entry name" value="BARDET-BIEDL SYNDROME 1 PROTEIN"/>
    <property type="match status" value="1"/>
</dbReference>
<feature type="domain" description="Bardet-Biedl syndrome 1 N-terminal" evidence="2">
    <location>
        <begin position="404"/>
        <end position="630"/>
    </location>
</feature>
<sequence length="961" mass="107806">MYGSDTDDNSESQKESGSKRSLPIPNPSKTDHVKNVQEEISFSSTSAAPALPACGPKKSGLKSEVASSAPISSGDLSVAQQSTSTKSIREKKPTVEVQILEKPALSSVTKGSTTALKSISASEGRQKPQENVLKTAQDAAILRKRVVKVTKMLKVVSVKHEKHQPATTAQEFLAELYLVDCRPQANYQIVSNVHNVGVPTQFGRLSNKNSNRPVTLIRSNYAQPDVQLRLVLKQQSSGAEVGSVQLTLLDGQAKQCLANKSQTHLFGDIRLTLDVYDVPARLVPQVDCLPDVLICDVSWIPTLARFRQLTCERLADMENCPQTTWILDPVMATFPKMLSNKNLVDIFIALLAKQKKVVSSATFCSLYMDYIMPLLDEHTTEAKDRLIDIVLGIEKGQMDALTIMSSVHTNKACVALGDVQGRNDHQLLLVDKSNVPSRLKLFKGLKPIAESVLADSPTGIVSFISDSGQTDTPCLAVASGSSLLIYRNMKPYYRYNIPQLDILPAETEIWNRFREDNIQAAALYNGLKHLQMDHSMNQLSNQSQQFLTIASDQTRAQFADYVKDGVISLTNIQISCIATMPRNGQTNAVDVIILGTEKCSIYFIDSQAYSVLHHTKICAVPVKILPTGCMCASQKPKGECAEYSFYIREFPFDVICCGVGGRWNLVFATRKRRLIYFSIKGKRQNSVQFEDEITDIEQFSYEPKQYQGVLVAIGNEIHLYVDQFRVDTIRMEMPVEWIKYGKMGREEGVLVVATKGGGLCVKIFRRVAVLDEKSLVVQKPKSIKGIEVPKKTKIFVDQSLRERENPQLLHQIYQRDWFLIKYHTAKTFAELESGKTELLPTRDSEPIQCVFDLLGFGPKFKLTVKIITPVKLDNRQRWLCFVYNHLEYSLNTRVIAGQRIERSQVPTLSPNHWLSFTTQIVCLNPEKQLQEKMKIVLSREDWIRPIWMGSFNMPISEQSLL</sequence>
<dbReference type="GO" id="GO:0005119">
    <property type="term" value="F:smoothened binding"/>
    <property type="evidence" value="ECO:0007669"/>
    <property type="project" value="TreeGrafter"/>
</dbReference>
<dbReference type="GO" id="GO:0034464">
    <property type="term" value="C:BBSome"/>
    <property type="evidence" value="ECO:0007669"/>
    <property type="project" value="InterPro"/>
</dbReference>
<dbReference type="GO" id="GO:0005930">
    <property type="term" value="C:axoneme"/>
    <property type="evidence" value="ECO:0007669"/>
    <property type="project" value="TreeGrafter"/>
</dbReference>
<feature type="domain" description="Bardet-Biedl syndrome 1 protein GAE" evidence="3">
    <location>
        <begin position="852"/>
        <end position="957"/>
    </location>
</feature>